<dbReference type="EMBL" id="JBBKAR010000056">
    <property type="protein sequence ID" value="MEJ8306467.1"/>
    <property type="molecule type" value="Genomic_DNA"/>
</dbReference>
<sequence length="305" mass="34947">MSDIVIAPQHRELSRLIERYSQRDRSCETDIPSLFFYQHSSVSEPVYRVYKPSLCLIVQGTKQMLLAHERFEYGPANYMVASMNLPVIGQIIKAAPDAPYMSLKIEFTHSDILDVLKATELTLPQKDNTRRALFVGQLETSLRDAVLRLARLLDTPDEIPFLAPLYKKEILFRLLQGPYGPALGQIALEGSSSSRIKDTIDRLIREWNKPFRVEELAEEANMSLSAFHRNFKEVTAMSPLQFQKQLRLQEARRILLSEAADAADVAFRTGYESASQFSREYARMFGAPPRTDINRLKEKYELKAE</sequence>
<name>A0ACC6PHS4_9BACL</name>
<organism evidence="1 2">
    <name type="scientific">Saccharibacillus sacchari</name>
    <dbReference type="NCBI Taxonomy" id="456493"/>
    <lineage>
        <taxon>Bacteria</taxon>
        <taxon>Bacillati</taxon>
        <taxon>Bacillota</taxon>
        <taxon>Bacilli</taxon>
        <taxon>Bacillales</taxon>
        <taxon>Paenibacillaceae</taxon>
        <taxon>Saccharibacillus</taxon>
    </lineage>
</organism>
<evidence type="ECO:0000313" key="2">
    <source>
        <dbReference type="Proteomes" id="UP001380953"/>
    </source>
</evidence>
<comment type="caution">
    <text evidence="1">The sequence shown here is derived from an EMBL/GenBank/DDBJ whole genome shotgun (WGS) entry which is preliminary data.</text>
</comment>
<proteinExistence type="predicted"/>
<protein>
    <submittedName>
        <fullName evidence="1">AraC family transcriptional regulator</fullName>
    </submittedName>
</protein>
<accession>A0ACC6PHS4</accession>
<gene>
    <name evidence="1" type="ORF">WKI47_21380</name>
</gene>
<keyword evidence="2" id="KW-1185">Reference proteome</keyword>
<evidence type="ECO:0000313" key="1">
    <source>
        <dbReference type="EMBL" id="MEJ8306467.1"/>
    </source>
</evidence>
<reference evidence="1" key="1">
    <citation type="submission" date="2024-03" db="EMBL/GenBank/DDBJ databases">
        <title>Whole genome sequecning of epiphytes from Marcgravia umbellata leaves.</title>
        <authorList>
            <person name="Kumar G."/>
            <person name="Savka M.A."/>
        </authorList>
    </citation>
    <scope>NUCLEOTIDE SEQUENCE</scope>
    <source>
        <strain evidence="1">RIT_BL5</strain>
    </source>
</reference>
<dbReference type="Proteomes" id="UP001380953">
    <property type="component" value="Unassembled WGS sequence"/>
</dbReference>